<dbReference type="Proteomes" id="UP000475037">
    <property type="component" value="Unassembled WGS sequence"/>
</dbReference>
<name>A0A6G1BDE5_CROCR</name>
<sequence length="196" mass="22156">KDSFPSFQDERQNKIHPVFQPQPLVYPFAEPIPYPVLPQNVLPLTQPAMVLPLLQPEIMEIPKVKETVFPRRKVMPFLKSPVVPLLDTQILNLPDLENLHLPLPLPLLQPLMHQTPQALPQTPMILPQPLVSIPQSIPQPKVMPVPQQMVPYVQRDMPVQTLPLYQDAAHEAQPLTALVYNPVIVSPNLISLLSHL</sequence>
<evidence type="ECO:0000256" key="1">
    <source>
        <dbReference type="ARBA" id="ARBA00002287"/>
    </source>
</evidence>
<keyword evidence="7" id="KW-0494">Milk protein</keyword>
<gene>
    <name evidence="8" type="primary">Csn2</name>
    <name evidence="8" type="ORF">FOF47_R08174</name>
</gene>
<accession>A0A6G1BDE5</accession>
<comment type="function">
    <text evidence="1">Important role in determination of the surface properties of the casein micelles.</text>
</comment>
<organism evidence="8 9">
    <name type="scientific">Crocuta crocuta</name>
    <name type="common">Spotted hyena</name>
    <dbReference type="NCBI Taxonomy" id="9678"/>
    <lineage>
        <taxon>Eukaryota</taxon>
        <taxon>Metazoa</taxon>
        <taxon>Chordata</taxon>
        <taxon>Craniata</taxon>
        <taxon>Vertebrata</taxon>
        <taxon>Euteleostomi</taxon>
        <taxon>Mammalia</taxon>
        <taxon>Eutheria</taxon>
        <taxon>Laurasiatheria</taxon>
        <taxon>Carnivora</taxon>
        <taxon>Feliformia</taxon>
        <taxon>Hyaenidae</taxon>
        <taxon>Crocuta</taxon>
    </lineage>
</organism>
<dbReference type="GO" id="GO:0005615">
    <property type="term" value="C:extracellular space"/>
    <property type="evidence" value="ECO:0007669"/>
    <property type="project" value="TreeGrafter"/>
</dbReference>
<protein>
    <recommendedName>
        <fullName evidence="4">Beta-casein</fullName>
    </recommendedName>
</protein>
<evidence type="ECO:0000256" key="4">
    <source>
        <dbReference type="ARBA" id="ARBA00018977"/>
    </source>
</evidence>
<feature type="non-terminal residue" evidence="8">
    <location>
        <position position="196"/>
    </location>
</feature>
<keyword evidence="6" id="KW-0597">Phosphoprotein</keyword>
<reference evidence="8 9" key="1">
    <citation type="submission" date="2019-11" db="EMBL/GenBank/DDBJ databases">
        <authorList>
            <person name="Yang C."/>
            <person name="Li F."/>
        </authorList>
    </citation>
    <scope>NUCLEOTIDE SEQUENCE [LARGE SCALE GENOMIC DNA]</scope>
    <source>
        <strain evidence="8">KB4526</strain>
        <tissue evidence="8">Muscle</tissue>
    </source>
</reference>
<dbReference type="EMBL" id="VOAJ01001029">
    <property type="protein sequence ID" value="KAF0885801.1"/>
    <property type="molecule type" value="Genomic_DNA"/>
</dbReference>
<evidence type="ECO:0000256" key="5">
    <source>
        <dbReference type="ARBA" id="ARBA00022525"/>
    </source>
</evidence>
<dbReference type="Pfam" id="PF00363">
    <property type="entry name" value="Casein"/>
    <property type="match status" value="1"/>
</dbReference>
<comment type="similarity">
    <text evidence="3">Belongs to the beta-casein family.</text>
</comment>
<evidence type="ECO:0000256" key="3">
    <source>
        <dbReference type="ARBA" id="ARBA00008083"/>
    </source>
</evidence>
<feature type="non-terminal residue" evidence="8">
    <location>
        <position position="1"/>
    </location>
</feature>
<evidence type="ECO:0000313" key="8">
    <source>
        <dbReference type="EMBL" id="KAF0885801.1"/>
    </source>
</evidence>
<keyword evidence="9" id="KW-1185">Reference proteome</keyword>
<evidence type="ECO:0000256" key="7">
    <source>
        <dbReference type="ARBA" id="ARBA00022743"/>
    </source>
</evidence>
<dbReference type="InterPro" id="IPR001588">
    <property type="entry name" value="Casein"/>
</dbReference>
<dbReference type="AlphaFoldDB" id="A0A6G1BDE5"/>
<dbReference type="PANTHER" id="PTHR11500:SF0">
    <property type="entry name" value="BETA-CASEIN"/>
    <property type="match status" value="1"/>
</dbReference>
<comment type="subcellular location">
    <subcellularLocation>
        <location evidence="2">Secreted</location>
    </subcellularLocation>
</comment>
<proteinExistence type="inferred from homology"/>
<keyword evidence="5" id="KW-0964">Secreted</keyword>
<dbReference type="PANTHER" id="PTHR11500">
    <property type="entry name" value="BETA CASEIN"/>
    <property type="match status" value="1"/>
</dbReference>
<dbReference type="InterPro" id="IPR016345">
    <property type="entry name" value="Casein_beta"/>
</dbReference>
<comment type="caution">
    <text evidence="8">The sequence shown here is derived from an EMBL/GenBank/DDBJ whole genome shotgun (WGS) entry which is preliminary data.</text>
</comment>
<evidence type="ECO:0000256" key="6">
    <source>
        <dbReference type="ARBA" id="ARBA00022553"/>
    </source>
</evidence>
<evidence type="ECO:0000313" key="9">
    <source>
        <dbReference type="Proteomes" id="UP000475037"/>
    </source>
</evidence>
<evidence type="ECO:0000256" key="2">
    <source>
        <dbReference type="ARBA" id="ARBA00004613"/>
    </source>
</evidence>